<dbReference type="RefSeq" id="XP_051610074.1">
    <property type="nucleotide sequence ID" value="XM_051750618.1"/>
</dbReference>
<feature type="compositionally biased region" description="Pro residues" evidence="11">
    <location>
        <begin position="478"/>
        <end position="488"/>
    </location>
</feature>
<evidence type="ECO:0000256" key="4">
    <source>
        <dbReference type="ARBA" id="ARBA00022679"/>
    </source>
</evidence>
<dbReference type="EC" id="2.7.11.1" evidence="2"/>
<feature type="region of interest" description="Disordered" evidence="11">
    <location>
        <begin position="795"/>
        <end position="871"/>
    </location>
</feature>
<feature type="compositionally biased region" description="Polar residues" evidence="11">
    <location>
        <begin position="588"/>
        <end position="618"/>
    </location>
</feature>
<organism evidence="13 14">
    <name type="scientific">Candida theae</name>
    <dbReference type="NCBI Taxonomy" id="1198502"/>
    <lineage>
        <taxon>Eukaryota</taxon>
        <taxon>Fungi</taxon>
        <taxon>Dikarya</taxon>
        <taxon>Ascomycota</taxon>
        <taxon>Saccharomycotina</taxon>
        <taxon>Pichiomycetes</taxon>
        <taxon>Debaryomycetaceae</taxon>
        <taxon>Candida/Lodderomyces clade</taxon>
        <taxon>Candida</taxon>
    </lineage>
</organism>
<dbReference type="Gene3D" id="3.30.200.20">
    <property type="entry name" value="Phosphorylase Kinase, domain 1"/>
    <property type="match status" value="1"/>
</dbReference>
<dbReference type="GO" id="GO:0005524">
    <property type="term" value="F:ATP binding"/>
    <property type="evidence" value="ECO:0007669"/>
    <property type="project" value="UniProtKB-UniRule"/>
</dbReference>
<dbReference type="GO" id="GO:0030447">
    <property type="term" value="P:filamentous growth"/>
    <property type="evidence" value="ECO:0007669"/>
    <property type="project" value="UniProtKB-ARBA"/>
</dbReference>
<evidence type="ECO:0000256" key="2">
    <source>
        <dbReference type="ARBA" id="ARBA00012513"/>
    </source>
</evidence>
<evidence type="ECO:0000256" key="6">
    <source>
        <dbReference type="ARBA" id="ARBA00022777"/>
    </source>
</evidence>
<dbReference type="Proteomes" id="UP001204833">
    <property type="component" value="Unassembled WGS sequence"/>
</dbReference>
<accession>A0AAD5BHQ0</accession>
<dbReference type="PANTHER" id="PTHR24356:SF163">
    <property type="entry name" value="3-PHOSPHOINOSITIDE-DEPENDENT PROTEIN KINASE 1-RELATED"/>
    <property type="match status" value="1"/>
</dbReference>
<dbReference type="SMART" id="SM00220">
    <property type="entry name" value="S_TKc"/>
    <property type="match status" value="1"/>
</dbReference>
<comment type="catalytic activity">
    <reaction evidence="9">
        <text>L-seryl-[protein] + ATP = O-phospho-L-seryl-[protein] + ADP + H(+)</text>
        <dbReference type="Rhea" id="RHEA:17989"/>
        <dbReference type="Rhea" id="RHEA-COMP:9863"/>
        <dbReference type="Rhea" id="RHEA-COMP:11604"/>
        <dbReference type="ChEBI" id="CHEBI:15378"/>
        <dbReference type="ChEBI" id="CHEBI:29999"/>
        <dbReference type="ChEBI" id="CHEBI:30616"/>
        <dbReference type="ChEBI" id="CHEBI:83421"/>
        <dbReference type="ChEBI" id="CHEBI:456216"/>
        <dbReference type="EC" id="2.7.11.1"/>
    </reaction>
</comment>
<reference evidence="13 14" key="1">
    <citation type="journal article" date="2022" name="DNA Res.">
        <title>Genome analysis of five recently described species of the CUG-Ser clade uncovers Candida theae as a new hybrid lineage with pathogenic potential in the Candida parapsilosis species complex.</title>
        <authorList>
            <person name="Mixao V."/>
            <person name="Del Olmo V."/>
            <person name="Hegedusova E."/>
            <person name="Saus E."/>
            <person name="Pryszcz L."/>
            <person name="Cillingova A."/>
            <person name="Nosek J."/>
            <person name="Gabaldon T."/>
        </authorList>
    </citation>
    <scope>NUCLEOTIDE SEQUENCE [LARGE SCALE GENOMIC DNA]</scope>
    <source>
        <strain evidence="13 14">CBS 12239</strain>
    </source>
</reference>
<evidence type="ECO:0000313" key="13">
    <source>
        <dbReference type="EMBL" id="KAI5962763.1"/>
    </source>
</evidence>
<dbReference type="InterPro" id="IPR011009">
    <property type="entry name" value="Kinase-like_dom_sf"/>
</dbReference>
<feature type="region of interest" description="Disordered" evidence="11">
    <location>
        <begin position="1"/>
        <end position="59"/>
    </location>
</feature>
<dbReference type="InterPro" id="IPR017441">
    <property type="entry name" value="Protein_kinase_ATP_BS"/>
</dbReference>
<dbReference type="GO" id="GO:0000196">
    <property type="term" value="P:cell integrity MAPK cascade"/>
    <property type="evidence" value="ECO:0007669"/>
    <property type="project" value="UniProtKB-ARBA"/>
</dbReference>
<dbReference type="Pfam" id="PF25347">
    <property type="entry name" value="PH_PKH3_C"/>
    <property type="match status" value="1"/>
</dbReference>
<dbReference type="Pfam" id="PF00069">
    <property type="entry name" value="Pkinase"/>
    <property type="match status" value="1"/>
</dbReference>
<feature type="compositionally biased region" description="Low complexity" evidence="11">
    <location>
        <begin position="535"/>
        <end position="546"/>
    </location>
</feature>
<keyword evidence="4" id="KW-0808">Transferase</keyword>
<name>A0AAD5BHQ0_9ASCO</name>
<feature type="compositionally biased region" description="Polar residues" evidence="11">
    <location>
        <begin position="7"/>
        <end position="23"/>
    </location>
</feature>
<dbReference type="InterPro" id="IPR050236">
    <property type="entry name" value="Ser_Thr_kinase_AGC"/>
</dbReference>
<feature type="compositionally biased region" description="Polar residues" evidence="11">
    <location>
        <begin position="457"/>
        <end position="476"/>
    </location>
</feature>
<sequence length="871" mass="95799">MSYRPNAPSQPSQSTVQQLNNDLPSHLAKQLSQSHISNSSPAAIKQPLPQSQAPNMKKRSVRDYQFGSMIGEGSYSTVYSAMDKLSKKTYAIKVLSKRHIVKEGKIKYVNIEKTTLHRLGHQHPGIVQLYYTFQDESSLFFVLDFAEYGELLSIIRKLGSLSEPVSKFYMCQIIDAVKFIHSKGVIHRDLKPENILVGHDFNLKITDFGAAKLLGGGEEDGEKIDYNSFNADVDTPGQVPKERFGSFVGTAEYVSPELLKDNICGFESDIWAIGCILYQLFNGSPPFKGNTEYLTFQKIIDLQYSYKSPKPLPREVTEIIERILVADPSARPAIPDIMSFRWFSDVDWSDPKYLWHRKVPKLESYFGTESISQPIVPKLKNGANREMNKSNSYHHLQSQINASDLGFLPTIGAKKAFKPPTAIRKNTSSNGISDVTHQFLPSVSPPKRREVPHTAAPLTQVNQPVFSTPVNNNRTPLATPPQPPPQPPQLQGEGTSRHLQGSQLQPQSQPQPQPKSQPRGKPNIRANTAFQNMPSASRTTTASSQSPKMGSVSKQDTSGITEGITPYAPVAPKASPDAAAAAAAFAKRSNSQAKPNTTPVSSTRSENATSSQRSSQKQTVLKLHEVSSLLASNEKILKMDLLKRMQLPKSSLSLNYETLDDSVLEKIVTEHAQVLKENSKLVLTFVTNMARIFLVDSTLEVMLVDLKANSGGDYFMYDYEFEADEEEQSSGPLGYLIIEVVKENGDLYFLQQISSRYSEPEIIKVVDKSGKESSIGKGHGWIDCLLIARETSTVSPGEHSNANGVSASVSGVSNGTVVKKNTDIKSKKGSGKKPKKEVKRKASNSPSLRSASSTNPATNFARAAAAAARQK</sequence>
<evidence type="ECO:0000256" key="9">
    <source>
        <dbReference type="ARBA" id="ARBA00048679"/>
    </source>
</evidence>
<keyword evidence="7 10" id="KW-0067">ATP-binding</keyword>
<evidence type="ECO:0000256" key="7">
    <source>
        <dbReference type="ARBA" id="ARBA00022840"/>
    </source>
</evidence>
<proteinExistence type="inferred from homology"/>
<dbReference type="InterPro" id="IPR057614">
    <property type="entry name" value="PH_PKH3_C"/>
</dbReference>
<dbReference type="FunFam" id="1.10.510.10:FF:000534">
    <property type="entry name" value="Serine/threonine-protein kinase PKH2"/>
    <property type="match status" value="1"/>
</dbReference>
<evidence type="ECO:0000256" key="5">
    <source>
        <dbReference type="ARBA" id="ARBA00022741"/>
    </source>
</evidence>
<feature type="compositionally biased region" description="Low complexity" evidence="11">
    <location>
        <begin position="861"/>
        <end position="871"/>
    </location>
</feature>
<dbReference type="CDD" id="cd05581">
    <property type="entry name" value="STKc_PDK1"/>
    <property type="match status" value="1"/>
</dbReference>
<dbReference type="InterPro" id="IPR000719">
    <property type="entry name" value="Prot_kinase_dom"/>
</dbReference>
<evidence type="ECO:0000313" key="14">
    <source>
        <dbReference type="Proteomes" id="UP001204833"/>
    </source>
</evidence>
<dbReference type="EMBL" id="JAIHNG010000066">
    <property type="protein sequence ID" value="KAI5962763.1"/>
    <property type="molecule type" value="Genomic_DNA"/>
</dbReference>
<evidence type="ECO:0000256" key="1">
    <source>
        <dbReference type="ARBA" id="ARBA00010006"/>
    </source>
</evidence>
<comment type="caution">
    <text evidence="13">The sequence shown here is derived from an EMBL/GenBank/DDBJ whole genome shotgun (WGS) entry which is preliminary data.</text>
</comment>
<feature type="compositionally biased region" description="Polar residues" evidence="11">
    <location>
        <begin position="424"/>
        <end position="441"/>
    </location>
</feature>
<feature type="binding site" evidence="10">
    <location>
        <position position="93"/>
    </location>
    <ligand>
        <name>ATP</name>
        <dbReference type="ChEBI" id="CHEBI:30616"/>
    </ligand>
</feature>
<dbReference type="FunFam" id="3.30.200.20:FF:000128">
    <property type="entry name" value="Serine/threonine-protein kinase ksg1"/>
    <property type="match status" value="1"/>
</dbReference>
<gene>
    <name evidence="13" type="ORF">KGF57_001415</name>
</gene>
<comment type="similarity">
    <text evidence="1">Belongs to the protein kinase superfamily. AGC Ser/Thr protein kinase family. PDPK1 subfamily.</text>
</comment>
<dbReference type="SUPFAM" id="SSF56112">
    <property type="entry name" value="Protein kinase-like (PK-like)"/>
    <property type="match status" value="1"/>
</dbReference>
<dbReference type="PANTHER" id="PTHR24356">
    <property type="entry name" value="SERINE/THREONINE-PROTEIN KINASE"/>
    <property type="match status" value="1"/>
</dbReference>
<evidence type="ECO:0000256" key="10">
    <source>
        <dbReference type="PROSITE-ProRule" id="PRU10141"/>
    </source>
</evidence>
<protein>
    <recommendedName>
        <fullName evidence="2">non-specific serine/threonine protein kinase</fullName>
        <ecNumber evidence="2">2.7.11.1</ecNumber>
    </recommendedName>
</protein>
<dbReference type="GeneID" id="76149474"/>
<dbReference type="AlphaFoldDB" id="A0AAD5BHQ0"/>
<dbReference type="InterPro" id="IPR039046">
    <property type="entry name" value="PDPK1"/>
</dbReference>
<keyword evidence="5 10" id="KW-0547">Nucleotide-binding</keyword>
<dbReference type="GO" id="GO:0004674">
    <property type="term" value="F:protein serine/threonine kinase activity"/>
    <property type="evidence" value="ECO:0007669"/>
    <property type="project" value="UniProtKB-KW"/>
</dbReference>
<feature type="compositionally biased region" description="Basic residues" evidence="11">
    <location>
        <begin position="827"/>
        <end position="842"/>
    </location>
</feature>
<feature type="compositionally biased region" description="Polar residues" evidence="11">
    <location>
        <begin position="525"/>
        <end position="534"/>
    </location>
</feature>
<feature type="domain" description="Protein kinase" evidence="12">
    <location>
        <begin position="64"/>
        <end position="343"/>
    </location>
</feature>
<evidence type="ECO:0000256" key="3">
    <source>
        <dbReference type="ARBA" id="ARBA00022527"/>
    </source>
</evidence>
<feature type="compositionally biased region" description="Low complexity" evidence="11">
    <location>
        <begin position="843"/>
        <end position="853"/>
    </location>
</feature>
<feature type="compositionally biased region" description="Low complexity" evidence="11">
    <location>
        <begin position="568"/>
        <end position="586"/>
    </location>
</feature>
<dbReference type="InterPro" id="IPR008271">
    <property type="entry name" value="Ser/Thr_kinase_AS"/>
</dbReference>
<evidence type="ECO:0000256" key="8">
    <source>
        <dbReference type="ARBA" id="ARBA00047899"/>
    </source>
</evidence>
<dbReference type="PROSITE" id="PS00108">
    <property type="entry name" value="PROTEIN_KINASE_ST"/>
    <property type="match status" value="1"/>
</dbReference>
<comment type="catalytic activity">
    <reaction evidence="8">
        <text>L-threonyl-[protein] + ATP = O-phospho-L-threonyl-[protein] + ADP + H(+)</text>
        <dbReference type="Rhea" id="RHEA:46608"/>
        <dbReference type="Rhea" id="RHEA-COMP:11060"/>
        <dbReference type="Rhea" id="RHEA-COMP:11605"/>
        <dbReference type="ChEBI" id="CHEBI:15378"/>
        <dbReference type="ChEBI" id="CHEBI:30013"/>
        <dbReference type="ChEBI" id="CHEBI:30616"/>
        <dbReference type="ChEBI" id="CHEBI:61977"/>
        <dbReference type="ChEBI" id="CHEBI:456216"/>
        <dbReference type="EC" id="2.7.11.1"/>
    </reaction>
</comment>
<dbReference type="PROSITE" id="PS00107">
    <property type="entry name" value="PROTEIN_KINASE_ATP"/>
    <property type="match status" value="1"/>
</dbReference>
<feature type="compositionally biased region" description="Low complexity" evidence="11">
    <location>
        <begin position="800"/>
        <end position="818"/>
    </location>
</feature>
<keyword evidence="3" id="KW-0723">Serine/threonine-protein kinase</keyword>
<dbReference type="Gene3D" id="1.10.510.10">
    <property type="entry name" value="Transferase(Phosphotransferase) domain 1"/>
    <property type="match status" value="1"/>
</dbReference>
<feature type="compositionally biased region" description="Low complexity" evidence="11">
    <location>
        <begin position="499"/>
        <end position="508"/>
    </location>
</feature>
<evidence type="ECO:0000256" key="11">
    <source>
        <dbReference type="SAM" id="MobiDB-lite"/>
    </source>
</evidence>
<evidence type="ECO:0000259" key="12">
    <source>
        <dbReference type="PROSITE" id="PS50011"/>
    </source>
</evidence>
<dbReference type="PROSITE" id="PS50011">
    <property type="entry name" value="PROTEIN_KINASE_DOM"/>
    <property type="match status" value="1"/>
</dbReference>
<feature type="compositionally biased region" description="Polar residues" evidence="11">
    <location>
        <begin position="30"/>
        <end position="41"/>
    </location>
</feature>
<feature type="region of interest" description="Disordered" evidence="11">
    <location>
        <begin position="419"/>
        <end position="618"/>
    </location>
</feature>
<keyword evidence="6" id="KW-0418">Kinase</keyword>
<keyword evidence="14" id="KW-1185">Reference proteome</keyword>